<gene>
    <name evidence="2" type="ORF">PR003_g26206</name>
</gene>
<dbReference type="AlphaFoldDB" id="A0A6A4CHF7"/>
<evidence type="ECO:0000313" key="3">
    <source>
        <dbReference type="Proteomes" id="UP000434957"/>
    </source>
</evidence>
<sequence length="507" mass="56806">MTKDWFAANPYPNLHLSEEQKHQLVDLVNEFVEGYYQEYEDFVTIDNRRVDEQRWKHFKSKDDLHVYEDRYRQESDQDMEPWNSASTDGEDVVPIKSDMPVVLRVGTVLGRLDDLMFGCVNPTLDVMRIRASYVHDVHTGAVLCPVIETSKEEPFRSLIVKWLTLDNPFESTNLIKTRDFVYIKATGILHFASGDRVGYHIKHSIEFPQTKPQPNVIRAKMSYCSFFRQIHTNVIDMFGTSTMVPGGDIRRFISIRVAADALLSTANLVFCGQVKKLSWMLQQQRSVGLQRERNKNCVICNKNTSGFRGRFGKSVCKLCYGCVCSSCKIYWTLSFITLGEETARADGGRYRHGRRQAAIHRRSSECNAADCRRRVDPHTIPSATARASEIPQSSSIGGNGAADEVRRHHPHLDSPTGLVPIDTGAEAGILAFFAGGVCGSDEDDSCELGALSRRLACMETGSFSHKLGSISCPRMVTRFWLEAAAGSPPLLVTELVLGGVDMSVLYS</sequence>
<name>A0A6A4CHF7_9STRA</name>
<organism evidence="2 3">
    <name type="scientific">Phytophthora rubi</name>
    <dbReference type="NCBI Taxonomy" id="129364"/>
    <lineage>
        <taxon>Eukaryota</taxon>
        <taxon>Sar</taxon>
        <taxon>Stramenopiles</taxon>
        <taxon>Oomycota</taxon>
        <taxon>Peronosporomycetes</taxon>
        <taxon>Peronosporales</taxon>
        <taxon>Peronosporaceae</taxon>
        <taxon>Phytophthora</taxon>
    </lineage>
</organism>
<dbReference type="Proteomes" id="UP000434957">
    <property type="component" value="Unassembled WGS sequence"/>
</dbReference>
<dbReference type="PANTHER" id="PTHR13510:SF44">
    <property type="entry name" value="RABENOSYN-5"/>
    <property type="match status" value="1"/>
</dbReference>
<keyword evidence="3" id="KW-1185">Reference proteome</keyword>
<protein>
    <recommendedName>
        <fullName evidence="4">START domain-containing protein</fullName>
    </recommendedName>
</protein>
<evidence type="ECO:0000256" key="1">
    <source>
        <dbReference type="SAM" id="MobiDB-lite"/>
    </source>
</evidence>
<proteinExistence type="predicted"/>
<reference evidence="2 3" key="1">
    <citation type="submission" date="2018-08" db="EMBL/GenBank/DDBJ databases">
        <title>Genomic investigation of the strawberry pathogen Phytophthora fragariae indicates pathogenicity is determined by transcriptional variation in three key races.</title>
        <authorList>
            <person name="Adams T.M."/>
            <person name="Armitage A.D."/>
            <person name="Sobczyk M.K."/>
            <person name="Bates H.J."/>
            <person name="Dunwell J.M."/>
            <person name="Nellist C.F."/>
            <person name="Harrison R.J."/>
        </authorList>
    </citation>
    <scope>NUCLEOTIDE SEQUENCE [LARGE SCALE GENOMIC DNA]</scope>
    <source>
        <strain evidence="2 3">SCRP333</strain>
    </source>
</reference>
<feature type="region of interest" description="Disordered" evidence="1">
    <location>
        <begin position="387"/>
        <end position="417"/>
    </location>
</feature>
<dbReference type="InterPro" id="IPR023393">
    <property type="entry name" value="START-like_dom_sf"/>
</dbReference>
<dbReference type="PANTHER" id="PTHR13510">
    <property type="entry name" value="FYVE-FINGER-CONTAINING RAB5 EFFECTOR PROTEIN RABENOSYN-5-RELATED"/>
    <property type="match status" value="1"/>
</dbReference>
<comment type="caution">
    <text evidence="2">The sequence shown here is derived from an EMBL/GenBank/DDBJ whole genome shotgun (WGS) entry which is preliminary data.</text>
</comment>
<evidence type="ECO:0000313" key="2">
    <source>
        <dbReference type="EMBL" id="KAE9286859.1"/>
    </source>
</evidence>
<dbReference type="EMBL" id="QXFT01003336">
    <property type="protein sequence ID" value="KAE9286859.1"/>
    <property type="molecule type" value="Genomic_DNA"/>
</dbReference>
<evidence type="ECO:0008006" key="4">
    <source>
        <dbReference type="Google" id="ProtNLM"/>
    </source>
</evidence>
<accession>A0A6A4CHF7</accession>
<dbReference type="InterPro" id="IPR052727">
    <property type="entry name" value="Rab4/Rab5_effector"/>
</dbReference>
<dbReference type="Gene3D" id="3.30.530.20">
    <property type="match status" value="1"/>
</dbReference>